<comment type="subunit">
    <text evidence="6">May interact with CcsA.</text>
</comment>
<feature type="transmembrane region" description="Helical" evidence="7">
    <location>
        <begin position="21"/>
        <end position="39"/>
    </location>
</feature>
<evidence type="ECO:0000313" key="9">
    <source>
        <dbReference type="EMBL" id="ARO91024.1"/>
    </source>
</evidence>
<comment type="subcellular location">
    <subcellularLocation>
        <location evidence="1">Membrane</location>
        <topology evidence="1">Multi-pass membrane protein</topology>
    </subcellularLocation>
    <subcellularLocation>
        <location evidence="6">Plastid</location>
        <location evidence="6">Chloroplast thylakoid membrane</location>
        <topology evidence="6">Multi-pass membrane protein</topology>
    </subcellularLocation>
</comment>
<accession>A0A1X9PU47</accession>
<evidence type="ECO:0000256" key="1">
    <source>
        <dbReference type="ARBA" id="ARBA00004141"/>
    </source>
</evidence>
<evidence type="ECO:0000256" key="7">
    <source>
        <dbReference type="SAM" id="Phobius"/>
    </source>
</evidence>
<feature type="transmembrane region" description="Helical" evidence="7">
    <location>
        <begin position="80"/>
        <end position="98"/>
    </location>
</feature>
<dbReference type="GO" id="GO:0009535">
    <property type="term" value="C:chloroplast thylakoid membrane"/>
    <property type="evidence" value="ECO:0007669"/>
    <property type="project" value="UniProtKB-SubCell"/>
</dbReference>
<protein>
    <recommendedName>
        <fullName evidence="6">Cytochrome c biogenesis protein Ccs1</fullName>
    </recommendedName>
</protein>
<keyword evidence="9" id="KW-0934">Plastid</keyword>
<dbReference type="EMBL" id="KY709210">
    <property type="protein sequence ID" value="ARO91024.1"/>
    <property type="molecule type" value="Genomic_DNA"/>
</dbReference>
<gene>
    <name evidence="6 9" type="primary">ccs1</name>
</gene>
<evidence type="ECO:0000259" key="8">
    <source>
        <dbReference type="Pfam" id="PF05140"/>
    </source>
</evidence>
<sequence length="435" mass="50572">MKPKFYTFKLWILKLFSNLNFSISLLLLIACLSTFGTFIEQDQTLQFYQQSYTDSSPLLGIVSWKLIINLGLDHIYNTTWFFSLLFIFGMSLLSCTFSRQLPILKVARKWQFYQKENQFQKLQLNFQISNQSLSSLKSLLIDGNYYVFQRKNYGYAYKGLIGRVSPIIVHISIIIMLLGAVFGKTQGFVAQEFIPKGETFHIQNILNSGSLSYIPQNITGRIRSFFITYNNDNSINQFFSDILLLNDSNQELDNKEIFVNKPLRFQHVMIYQTDWDIIGIRLQAANEDIIQMASNSFFVDNNQFWITTLINPNNANQSFSLLVSDLSGQIYLLNADGKLHQILHINEYSAYYNRIFKVIDIISRTGVQIKSDPGIPFVYFGFFLIMFSTLVSYISYSQIWFLQVDDILYFGGMTNRALLSFEKEFFQVLKYCSKL</sequence>
<keyword evidence="5 6" id="KW-0472">Membrane</keyword>
<evidence type="ECO:0000256" key="6">
    <source>
        <dbReference type="HAMAP-Rule" id="MF_01392"/>
    </source>
</evidence>
<feature type="transmembrane region" description="Helical" evidence="7">
    <location>
        <begin position="377"/>
        <end position="396"/>
    </location>
</feature>
<keyword evidence="3 6" id="KW-0201">Cytochrome c-type biogenesis</keyword>
<proteinExistence type="inferred from homology"/>
<geneLocation type="chloroplast" evidence="9"/>
<comment type="function">
    <text evidence="6">Required during biogenesis of c-type cytochromes (cytochrome c6 and cytochrome f) at the step of heme attachment.</text>
</comment>
<evidence type="ECO:0000256" key="3">
    <source>
        <dbReference type="ARBA" id="ARBA00022748"/>
    </source>
</evidence>
<dbReference type="HAMAP" id="MF_01392">
    <property type="entry name" value="CytC_Ccs1"/>
    <property type="match status" value="1"/>
</dbReference>
<evidence type="ECO:0000256" key="5">
    <source>
        <dbReference type="ARBA" id="ARBA00023136"/>
    </source>
</evidence>
<evidence type="ECO:0000256" key="2">
    <source>
        <dbReference type="ARBA" id="ARBA00022692"/>
    </source>
</evidence>
<dbReference type="Pfam" id="PF05140">
    <property type="entry name" value="ResB"/>
    <property type="match status" value="2"/>
</dbReference>
<comment type="similarity">
    <text evidence="6">Belongs to the Ccs1/CcsB family.</text>
</comment>
<organism evidence="9">
    <name type="scientific">Corynoplastis japonica</name>
    <dbReference type="NCBI Taxonomy" id="700918"/>
    <lineage>
        <taxon>Eukaryota</taxon>
        <taxon>Rhodophyta</taxon>
        <taxon>Rhodellophyceae</taxon>
        <taxon>Rhodellales</taxon>
        <taxon>Rhodellaceae</taxon>
        <taxon>Corynoplastis</taxon>
    </lineage>
</organism>
<keyword evidence="2 6" id="KW-0812">Transmembrane</keyword>
<keyword evidence="9" id="KW-0150">Chloroplast</keyword>
<feature type="domain" description="ResB-like" evidence="8">
    <location>
        <begin position="347"/>
        <end position="425"/>
    </location>
</feature>
<feature type="transmembrane region" description="Helical" evidence="7">
    <location>
        <begin position="160"/>
        <end position="182"/>
    </location>
</feature>
<name>A0A1X9PU47_9RHOD</name>
<evidence type="ECO:0000256" key="4">
    <source>
        <dbReference type="ARBA" id="ARBA00022989"/>
    </source>
</evidence>
<dbReference type="PANTHER" id="PTHR31566:SF0">
    <property type="entry name" value="CYTOCHROME C BIOGENESIS PROTEIN CCS1, CHLOROPLASTIC"/>
    <property type="match status" value="1"/>
</dbReference>
<dbReference type="InterPro" id="IPR007816">
    <property type="entry name" value="ResB-like_domain"/>
</dbReference>
<dbReference type="AlphaFoldDB" id="A0A1X9PU47"/>
<keyword evidence="4 6" id="KW-1133">Transmembrane helix</keyword>
<dbReference type="InterPro" id="IPR023494">
    <property type="entry name" value="Cyt_c_bgen_Ccs1/CcsB/ResB"/>
</dbReference>
<reference evidence="9" key="1">
    <citation type="submission" date="2017-03" db="EMBL/GenBank/DDBJ databases">
        <title>The new red algal subphylum Proteorhodophytina comprises the largest and most divergent plastid genomes known.</title>
        <authorList>
            <person name="Munoz-Gomez S.A."/>
            <person name="Mejia-Franco F.G."/>
            <person name="Durnin K."/>
            <person name="Morgan C."/>
            <person name="Grisdale C.J."/>
            <person name="Archibald J.M."/>
            <person name="Slamovits C.H."/>
        </authorList>
    </citation>
    <scope>NUCLEOTIDE SEQUENCE</scope>
    <source>
        <strain evidence="9">NIES-2662</strain>
    </source>
</reference>
<dbReference type="GO" id="GO:0017004">
    <property type="term" value="P:cytochrome complex assembly"/>
    <property type="evidence" value="ECO:0007669"/>
    <property type="project" value="UniProtKB-UniRule"/>
</dbReference>
<dbReference type="PANTHER" id="PTHR31566">
    <property type="entry name" value="CYTOCHROME C BIOGENESIS PROTEIN CCS1, CHLOROPLASTIC"/>
    <property type="match status" value="1"/>
</dbReference>
<feature type="domain" description="ResB-like" evidence="8">
    <location>
        <begin position="20"/>
        <end position="328"/>
    </location>
</feature>
<keyword evidence="6" id="KW-0793">Thylakoid</keyword>
<dbReference type="PROSITE" id="PS51257">
    <property type="entry name" value="PROKAR_LIPOPROTEIN"/>
    <property type="match status" value="1"/>
</dbReference>